<feature type="domain" description="Integrase catalytic" evidence="8">
    <location>
        <begin position="125"/>
        <end position="304"/>
    </location>
</feature>
<comment type="caution">
    <text evidence="9">The sequence shown here is derived from an EMBL/GenBank/DDBJ whole genome shotgun (WGS) entry which is preliminary data.</text>
</comment>
<dbReference type="EMBL" id="REGR01000012">
    <property type="protein sequence ID" value="RXZ43104.1"/>
    <property type="molecule type" value="Genomic_DNA"/>
</dbReference>
<evidence type="ECO:0000256" key="2">
    <source>
        <dbReference type="ARBA" id="ARBA00022723"/>
    </source>
</evidence>
<evidence type="ECO:0000259" key="8">
    <source>
        <dbReference type="PROSITE" id="PS50994"/>
    </source>
</evidence>
<dbReference type="InterPro" id="IPR001584">
    <property type="entry name" value="Integrase_cat-core"/>
</dbReference>
<dbReference type="SUPFAM" id="SSF53098">
    <property type="entry name" value="Ribonuclease H-like"/>
    <property type="match status" value="1"/>
</dbReference>
<evidence type="ECO:0000256" key="4">
    <source>
        <dbReference type="ARBA" id="ARBA00022801"/>
    </source>
</evidence>
<keyword evidence="6" id="KW-0229">DNA integration</keyword>
<protein>
    <submittedName>
        <fullName evidence="9">IS481 family transposase</fullName>
    </submittedName>
</protein>
<dbReference type="NCBIfam" id="NF033577">
    <property type="entry name" value="transpos_IS481"/>
    <property type="match status" value="1"/>
</dbReference>
<evidence type="ECO:0000256" key="3">
    <source>
        <dbReference type="ARBA" id="ARBA00022759"/>
    </source>
</evidence>
<keyword evidence="2" id="KW-0479">Metal-binding</keyword>
<dbReference type="RefSeq" id="WP_129213199.1">
    <property type="nucleotide sequence ID" value="NZ_REGR01000012.1"/>
</dbReference>
<dbReference type="PANTHER" id="PTHR42648">
    <property type="entry name" value="TRANSPOSASE, PUTATIVE-RELATED"/>
    <property type="match status" value="1"/>
</dbReference>
<dbReference type="PANTHER" id="PTHR42648:SF11">
    <property type="entry name" value="TRANSPOSON TY4-P GAG-POL POLYPROTEIN"/>
    <property type="match status" value="1"/>
</dbReference>
<keyword evidence="3" id="KW-0255">Endonuclease</keyword>
<dbReference type="InterPro" id="IPR047656">
    <property type="entry name" value="IS481-like_transpos"/>
</dbReference>
<evidence type="ECO:0000256" key="1">
    <source>
        <dbReference type="ARBA" id="ARBA00022722"/>
    </source>
</evidence>
<keyword evidence="7" id="KW-0233">DNA recombination</keyword>
<accession>A0ABY0FER7</accession>
<keyword evidence="5" id="KW-0460">Magnesium</keyword>
<dbReference type="Pfam" id="PF00665">
    <property type="entry name" value="rve"/>
    <property type="match status" value="1"/>
</dbReference>
<evidence type="ECO:0000256" key="6">
    <source>
        <dbReference type="ARBA" id="ARBA00022908"/>
    </source>
</evidence>
<dbReference type="PROSITE" id="PS50994">
    <property type="entry name" value="INTEGRASE"/>
    <property type="match status" value="1"/>
</dbReference>
<evidence type="ECO:0000256" key="5">
    <source>
        <dbReference type="ARBA" id="ARBA00022842"/>
    </source>
</evidence>
<evidence type="ECO:0000256" key="7">
    <source>
        <dbReference type="ARBA" id="ARBA00023172"/>
    </source>
</evidence>
<dbReference type="Gene3D" id="3.30.420.10">
    <property type="entry name" value="Ribonuclease H-like superfamily/Ribonuclease H"/>
    <property type="match status" value="1"/>
</dbReference>
<gene>
    <name evidence="9" type="ORF">EBB06_10805</name>
</gene>
<dbReference type="InterPro" id="IPR012337">
    <property type="entry name" value="RNaseH-like_sf"/>
</dbReference>
<dbReference type="InterPro" id="IPR036397">
    <property type="entry name" value="RNaseH_sf"/>
</dbReference>
<keyword evidence="10" id="KW-1185">Reference proteome</keyword>
<organism evidence="9 10">
    <name type="scientific">Crenobacter cavernae</name>
    <dbReference type="NCBI Taxonomy" id="2290923"/>
    <lineage>
        <taxon>Bacteria</taxon>
        <taxon>Pseudomonadati</taxon>
        <taxon>Pseudomonadota</taxon>
        <taxon>Betaproteobacteria</taxon>
        <taxon>Neisseriales</taxon>
        <taxon>Neisseriaceae</taxon>
        <taxon>Crenobacter</taxon>
    </lineage>
</organism>
<dbReference type="InterPro" id="IPR039537">
    <property type="entry name" value="Retrotran_Ty1/copia-like"/>
</dbReference>
<keyword evidence="1" id="KW-0540">Nuclease</keyword>
<name>A0ABY0FER7_9NEIS</name>
<evidence type="ECO:0000313" key="10">
    <source>
        <dbReference type="Proteomes" id="UP000290682"/>
    </source>
</evidence>
<evidence type="ECO:0000313" key="9">
    <source>
        <dbReference type="EMBL" id="RXZ43104.1"/>
    </source>
</evidence>
<keyword evidence="4" id="KW-0378">Hydrolase</keyword>
<reference evidence="9 10" key="1">
    <citation type="submission" date="2018-10" db="EMBL/GenBank/DDBJ databases">
        <title>Draft genome of Fastidiocella sp. strain 375T, a bacterium isolated from a karstic cave dripping water.</title>
        <authorList>
            <person name="Coelho C."/>
            <person name="Verissimo A."/>
            <person name="Tiago I."/>
        </authorList>
    </citation>
    <scope>NUCLEOTIDE SEQUENCE [LARGE SCALE GENOMIC DNA]</scope>
    <source>
        <strain evidence="9 10">CAVE-375</strain>
    </source>
</reference>
<proteinExistence type="predicted"/>
<dbReference type="Proteomes" id="UP000290682">
    <property type="component" value="Unassembled WGS sequence"/>
</dbReference>
<sequence>MIVKLHKQARTTPAIREEIRHATGTLAELAARFNVSVPTIIKWKNRDSVEDRSHTAHRLQTKLTPAQERIAVKLRKVLKLGLDDLLVVVREFLNPEVSRSGLDRCLRRYGVGNLRDLEETAPAKRPSKPFKAYDPGYFHIDVKYLPQMSDETSRRYLFVAIDRATRWVFVQIKSNKTASAARAFLTALQKAAPCHIRTILTDNGSEFTDRLFNQQKQPSGEHEFDRLRAALGIEHRLTKPRTPQTNGMVERFNGRISDVLATHRFESGQDLGDTLERYVLLYNQHLPQLALQHRTPIQAMKEWQKQRPELFKKRVSNRPGLDT</sequence>